<dbReference type="SUPFAM" id="SSF55681">
    <property type="entry name" value="Class II aaRS and biotin synthetases"/>
    <property type="match status" value="1"/>
</dbReference>
<dbReference type="AlphaFoldDB" id="A0A1R4GUE8"/>
<dbReference type="NCBIfam" id="TIGR00121">
    <property type="entry name" value="birA_ligase"/>
    <property type="match status" value="1"/>
</dbReference>
<dbReference type="GO" id="GO:0004077">
    <property type="term" value="F:biotin--[biotin carboxyl-carrier protein] ligase activity"/>
    <property type="evidence" value="ECO:0007669"/>
    <property type="project" value="UniProtKB-EC"/>
</dbReference>
<evidence type="ECO:0000256" key="5">
    <source>
        <dbReference type="ARBA" id="ARBA00024227"/>
    </source>
</evidence>
<sequence>MNESAALRAPLDAEALRRDLVGPGTIARLDVVESTGSTNTDLAAAFTTAPEEWPQISALATDFQSAGKGRMDRSWQAPERSSLAVSLLFRPTPGGRPATAETYAWMSMLCATALAETLRECAGVPAELKWPNDVIVSGSKIAGVLANLVPAPGGSAVVVGSGVNVTLSREELPVPTATSLLLEGARTVDTTALLGDYLRRVSRLYHGFLRAGGRAGDAIDGDATLLERVARSMATLGAPIRAELPSGSTLEGTAVGLEPDGALNVRTADGTTTSIRAGDVVHLRRTDGRYA</sequence>
<evidence type="ECO:0000256" key="4">
    <source>
        <dbReference type="ARBA" id="ARBA00023267"/>
    </source>
</evidence>
<feature type="domain" description="BPL/LPL catalytic" evidence="6">
    <location>
        <begin position="23"/>
        <end position="209"/>
    </location>
</feature>
<dbReference type="InterPro" id="IPR004408">
    <property type="entry name" value="Biotin_CoA_COase_ligase"/>
</dbReference>
<organism evidence="7 8">
    <name type="scientific">Arthrobacter rhombi</name>
    <dbReference type="NCBI Taxonomy" id="71253"/>
    <lineage>
        <taxon>Bacteria</taxon>
        <taxon>Bacillati</taxon>
        <taxon>Actinomycetota</taxon>
        <taxon>Actinomycetes</taxon>
        <taxon>Micrococcales</taxon>
        <taxon>Micrococcaceae</taxon>
        <taxon>Arthrobacter</taxon>
    </lineage>
</organism>
<dbReference type="Proteomes" id="UP000195913">
    <property type="component" value="Unassembled WGS sequence"/>
</dbReference>
<dbReference type="Gene3D" id="3.30.930.10">
    <property type="entry name" value="Bira Bifunctional Protein, Domain 2"/>
    <property type="match status" value="1"/>
</dbReference>
<dbReference type="EC" id="6.3.4.15" evidence="5"/>
<dbReference type="InterPro" id="IPR045864">
    <property type="entry name" value="aa-tRNA-synth_II/BPL/LPL"/>
</dbReference>
<dbReference type="GO" id="GO:0005524">
    <property type="term" value="F:ATP binding"/>
    <property type="evidence" value="ECO:0007669"/>
    <property type="project" value="UniProtKB-KW"/>
</dbReference>
<evidence type="ECO:0000256" key="2">
    <source>
        <dbReference type="ARBA" id="ARBA00022741"/>
    </source>
</evidence>
<dbReference type="Pfam" id="PF03099">
    <property type="entry name" value="BPL_LplA_LipB"/>
    <property type="match status" value="1"/>
</dbReference>
<evidence type="ECO:0000256" key="1">
    <source>
        <dbReference type="ARBA" id="ARBA00022598"/>
    </source>
</evidence>
<gene>
    <name evidence="7" type="ORF">FM101_13885</name>
</gene>
<dbReference type="GO" id="GO:0005737">
    <property type="term" value="C:cytoplasm"/>
    <property type="evidence" value="ECO:0007669"/>
    <property type="project" value="TreeGrafter"/>
</dbReference>
<keyword evidence="2" id="KW-0547">Nucleotide-binding</keyword>
<dbReference type="PANTHER" id="PTHR12835:SF5">
    <property type="entry name" value="BIOTIN--PROTEIN LIGASE"/>
    <property type="match status" value="1"/>
</dbReference>
<dbReference type="CDD" id="cd16442">
    <property type="entry name" value="BPL"/>
    <property type="match status" value="1"/>
</dbReference>
<evidence type="ECO:0000256" key="3">
    <source>
        <dbReference type="ARBA" id="ARBA00022840"/>
    </source>
</evidence>
<keyword evidence="1 7" id="KW-0436">Ligase</keyword>
<reference evidence="7 8" key="1">
    <citation type="submission" date="2017-02" db="EMBL/GenBank/DDBJ databases">
        <authorList>
            <person name="Peterson S.W."/>
        </authorList>
    </citation>
    <scope>NUCLEOTIDE SEQUENCE [LARGE SCALE GENOMIC DNA]</scope>
    <source>
        <strain evidence="7 8">B Ar 00.02</strain>
    </source>
</reference>
<dbReference type="InterPro" id="IPR008988">
    <property type="entry name" value="Transcriptional_repressor_C"/>
</dbReference>
<dbReference type="Gene3D" id="2.30.30.100">
    <property type="match status" value="1"/>
</dbReference>
<dbReference type="RefSeq" id="WP_087000615.1">
    <property type="nucleotide sequence ID" value="NZ_FUHW01000044.1"/>
</dbReference>
<accession>A0A1R4GUE8</accession>
<protein>
    <recommendedName>
        <fullName evidence="5">biotin--[biotin carboxyl-carrier protein] ligase</fullName>
        <ecNumber evidence="5">6.3.4.15</ecNumber>
    </recommendedName>
</protein>
<keyword evidence="3" id="KW-0067">ATP-binding</keyword>
<dbReference type="InterPro" id="IPR004143">
    <property type="entry name" value="BPL_LPL_catalytic"/>
</dbReference>
<dbReference type="SUPFAM" id="SSF50037">
    <property type="entry name" value="C-terminal domain of transcriptional repressors"/>
    <property type="match status" value="1"/>
</dbReference>
<evidence type="ECO:0000313" key="8">
    <source>
        <dbReference type="Proteomes" id="UP000195913"/>
    </source>
</evidence>
<dbReference type="InterPro" id="IPR003142">
    <property type="entry name" value="BPL_C"/>
</dbReference>
<proteinExistence type="predicted"/>
<dbReference type="PANTHER" id="PTHR12835">
    <property type="entry name" value="BIOTIN PROTEIN LIGASE"/>
    <property type="match status" value="1"/>
</dbReference>
<evidence type="ECO:0000259" key="6">
    <source>
        <dbReference type="PROSITE" id="PS51733"/>
    </source>
</evidence>
<evidence type="ECO:0000313" key="7">
    <source>
        <dbReference type="EMBL" id="SJM71819.1"/>
    </source>
</evidence>
<dbReference type="PROSITE" id="PS51733">
    <property type="entry name" value="BPL_LPL_CATALYTIC"/>
    <property type="match status" value="1"/>
</dbReference>
<dbReference type="EMBL" id="FUHW01000044">
    <property type="protein sequence ID" value="SJM71819.1"/>
    <property type="molecule type" value="Genomic_DNA"/>
</dbReference>
<keyword evidence="4" id="KW-0092">Biotin</keyword>
<dbReference type="Pfam" id="PF02237">
    <property type="entry name" value="BPL_C"/>
    <property type="match status" value="1"/>
</dbReference>
<keyword evidence="8" id="KW-1185">Reference proteome</keyword>
<name>A0A1R4GUE8_9MICC</name>